<dbReference type="KEGG" id="rarg:115743854"/>
<keyword evidence="10" id="KW-0460">Magnesium</keyword>
<dbReference type="AlphaFoldDB" id="A0A8B8PJ07"/>
<dbReference type="GO" id="GO:0005886">
    <property type="term" value="C:plasma membrane"/>
    <property type="evidence" value="ECO:0007669"/>
    <property type="project" value="TreeGrafter"/>
</dbReference>
<evidence type="ECO:0000256" key="17">
    <source>
        <dbReference type="RuleBase" id="RU361146"/>
    </source>
</evidence>
<feature type="domain" description="Cation-transporting P-type ATPase C-terminal" evidence="19">
    <location>
        <begin position="841"/>
        <end position="1010"/>
    </location>
</feature>
<dbReference type="SFLD" id="SFLDS00003">
    <property type="entry name" value="Haloacid_Dehalogenase"/>
    <property type="match status" value="1"/>
</dbReference>
<feature type="domain" description="P-type ATPase A" evidence="18">
    <location>
        <begin position="229"/>
        <end position="328"/>
    </location>
</feature>
<keyword evidence="7 17" id="KW-0547">Nucleotide-binding</keyword>
<dbReference type="SFLD" id="SFLDF00027">
    <property type="entry name" value="p-type_atpase"/>
    <property type="match status" value="1"/>
</dbReference>
<keyword evidence="14 17" id="KW-0406">Ion transport</keyword>
<evidence type="ECO:0000256" key="6">
    <source>
        <dbReference type="ARBA" id="ARBA00022723"/>
    </source>
</evidence>
<dbReference type="PANTHER" id="PTHR24093">
    <property type="entry name" value="CATION TRANSPORTING ATPASE"/>
    <property type="match status" value="1"/>
</dbReference>
<dbReference type="GO" id="GO:0016887">
    <property type="term" value="F:ATP hydrolysis activity"/>
    <property type="evidence" value="ECO:0007669"/>
    <property type="project" value="InterPro"/>
</dbReference>
<dbReference type="InterPro" id="IPR023298">
    <property type="entry name" value="ATPase_P-typ_TM_dom_sf"/>
</dbReference>
<dbReference type="InterPro" id="IPR008250">
    <property type="entry name" value="ATPase_P-typ_transduc_dom_A_sf"/>
</dbReference>
<evidence type="ECO:0000256" key="3">
    <source>
        <dbReference type="ARBA" id="ARBA00022448"/>
    </source>
</evidence>
<dbReference type="Gene3D" id="3.40.1110.10">
    <property type="entry name" value="Calcium-transporting ATPase, cytoplasmic domain N"/>
    <property type="match status" value="1"/>
</dbReference>
<comment type="function">
    <text evidence="17">Catalyzes the hydrolysis of ATP coupled with the transport of calcium.</text>
</comment>
<dbReference type="InterPro" id="IPR036412">
    <property type="entry name" value="HAD-like_sf"/>
</dbReference>
<dbReference type="PANTHER" id="PTHR24093:SF509">
    <property type="entry name" value="CALCIUM-TRANSPORTING ATPASE"/>
    <property type="match status" value="1"/>
</dbReference>
<evidence type="ECO:0000256" key="9">
    <source>
        <dbReference type="ARBA" id="ARBA00022840"/>
    </source>
</evidence>
<evidence type="ECO:0000259" key="19">
    <source>
        <dbReference type="Pfam" id="PF00689"/>
    </source>
</evidence>
<comment type="caution">
    <text evidence="17">Lacks conserved residue(s) required for the propagation of feature annotation.</text>
</comment>
<dbReference type="PRINTS" id="PR00119">
    <property type="entry name" value="CATATPASE"/>
</dbReference>
<protein>
    <recommendedName>
        <fullName evidence="17">Calcium-transporting ATPase</fullName>
        <ecNumber evidence="17">7.2.2.10</ecNumber>
    </recommendedName>
</protein>
<dbReference type="InterPro" id="IPR044492">
    <property type="entry name" value="P_typ_ATPase_HD_dom"/>
</dbReference>
<dbReference type="GO" id="GO:0046872">
    <property type="term" value="F:metal ion binding"/>
    <property type="evidence" value="ECO:0007669"/>
    <property type="project" value="UniProtKB-KW"/>
</dbReference>
<dbReference type="Gene3D" id="3.40.50.1000">
    <property type="entry name" value="HAD superfamily/HAD-like"/>
    <property type="match status" value="1"/>
</dbReference>
<organism evidence="21 22">
    <name type="scientific">Rhodamnia argentea</name>
    <dbReference type="NCBI Taxonomy" id="178133"/>
    <lineage>
        <taxon>Eukaryota</taxon>
        <taxon>Viridiplantae</taxon>
        <taxon>Streptophyta</taxon>
        <taxon>Embryophyta</taxon>
        <taxon>Tracheophyta</taxon>
        <taxon>Spermatophyta</taxon>
        <taxon>Magnoliopsida</taxon>
        <taxon>eudicotyledons</taxon>
        <taxon>Gunneridae</taxon>
        <taxon>Pentapetalae</taxon>
        <taxon>rosids</taxon>
        <taxon>malvids</taxon>
        <taxon>Myrtales</taxon>
        <taxon>Myrtaceae</taxon>
        <taxon>Myrtoideae</taxon>
        <taxon>Myrteae</taxon>
        <taxon>Australasian group</taxon>
        <taxon>Rhodamnia</taxon>
    </lineage>
</organism>
<proteinExistence type="inferred from homology"/>
<evidence type="ECO:0000256" key="10">
    <source>
        <dbReference type="ARBA" id="ARBA00022842"/>
    </source>
</evidence>
<dbReference type="SUPFAM" id="SSF81653">
    <property type="entry name" value="Calcium ATPase, transduction domain A"/>
    <property type="match status" value="1"/>
</dbReference>
<comment type="subcellular location">
    <subcellularLocation>
        <location evidence="1 17">Membrane</location>
        <topology evidence="1 17">Multi-pass membrane protein</topology>
    </subcellularLocation>
</comment>
<keyword evidence="3 17" id="KW-0813">Transport</keyword>
<evidence type="ECO:0000313" key="22">
    <source>
        <dbReference type="RefSeq" id="XP_030534694.2"/>
    </source>
</evidence>
<evidence type="ECO:0000256" key="15">
    <source>
        <dbReference type="ARBA" id="ARBA00023136"/>
    </source>
</evidence>
<dbReference type="InterPro" id="IPR023214">
    <property type="entry name" value="HAD_sf"/>
</dbReference>
<dbReference type="InterPro" id="IPR018303">
    <property type="entry name" value="ATPase_P-typ_P_site"/>
</dbReference>
<evidence type="ECO:0000256" key="12">
    <source>
        <dbReference type="ARBA" id="ARBA00022967"/>
    </source>
</evidence>
<dbReference type="PROSITE" id="PS00154">
    <property type="entry name" value="ATPASE_E1_E2"/>
    <property type="match status" value="1"/>
</dbReference>
<dbReference type="Pfam" id="PF00689">
    <property type="entry name" value="Cation_ATPase_C"/>
    <property type="match status" value="1"/>
</dbReference>
<dbReference type="EC" id="7.2.2.10" evidence="17"/>
<dbReference type="NCBIfam" id="TIGR01494">
    <property type="entry name" value="ATPase_P-type"/>
    <property type="match status" value="2"/>
</dbReference>
<evidence type="ECO:0000256" key="4">
    <source>
        <dbReference type="ARBA" id="ARBA00022568"/>
    </source>
</evidence>
<evidence type="ECO:0000256" key="16">
    <source>
        <dbReference type="ARBA" id="ARBA00048694"/>
    </source>
</evidence>
<dbReference type="Proteomes" id="UP000827889">
    <property type="component" value="Chromosome 1"/>
</dbReference>
<evidence type="ECO:0000259" key="20">
    <source>
        <dbReference type="Pfam" id="PF00690"/>
    </source>
</evidence>
<dbReference type="PRINTS" id="PR00120">
    <property type="entry name" value="HATPASE"/>
</dbReference>
<dbReference type="NCBIfam" id="TIGR01517">
    <property type="entry name" value="ATPase-IIB_Ca"/>
    <property type="match status" value="1"/>
</dbReference>
<keyword evidence="12" id="KW-1278">Translocase</keyword>
<keyword evidence="5 17" id="KW-0812">Transmembrane</keyword>
<dbReference type="SUPFAM" id="SSF56784">
    <property type="entry name" value="HAD-like"/>
    <property type="match status" value="1"/>
</dbReference>
<feature type="transmembrane region" description="Helical" evidence="17">
    <location>
        <begin position="348"/>
        <end position="368"/>
    </location>
</feature>
<dbReference type="RefSeq" id="XP_030534694.2">
    <property type="nucleotide sequence ID" value="XM_030678834.2"/>
</dbReference>
<evidence type="ECO:0000256" key="7">
    <source>
        <dbReference type="ARBA" id="ARBA00022741"/>
    </source>
</evidence>
<evidence type="ECO:0000256" key="14">
    <source>
        <dbReference type="ARBA" id="ARBA00023065"/>
    </source>
</evidence>
<keyword evidence="8 17" id="KW-0106">Calcium</keyword>
<evidence type="ECO:0000256" key="1">
    <source>
        <dbReference type="ARBA" id="ARBA00004141"/>
    </source>
</evidence>
<dbReference type="Pfam" id="PF00690">
    <property type="entry name" value="Cation_ATPase_N"/>
    <property type="match status" value="1"/>
</dbReference>
<dbReference type="Gene3D" id="1.20.1110.10">
    <property type="entry name" value="Calcium-transporting ATPase, transmembrane domain"/>
    <property type="match status" value="1"/>
</dbReference>
<dbReference type="InterPro" id="IPR023299">
    <property type="entry name" value="ATPase_P-typ_cyto_dom_N"/>
</dbReference>
<keyword evidence="9 17" id="KW-0067">ATP-binding</keyword>
<dbReference type="InterPro" id="IPR006408">
    <property type="entry name" value="P-type_ATPase_IIB"/>
</dbReference>
<dbReference type="Gene3D" id="2.70.150.10">
    <property type="entry name" value="Calcium-transporting ATPase, cytoplasmic transduction domain A"/>
    <property type="match status" value="1"/>
</dbReference>
<keyword evidence="6" id="KW-0479">Metal-binding</keyword>
<gene>
    <name evidence="22" type="primary">LOC115743854</name>
</gene>
<keyword evidence="15 17" id="KW-0472">Membrane</keyword>
<dbReference type="InterPro" id="IPR059000">
    <property type="entry name" value="ATPase_P-type_domA"/>
</dbReference>
<dbReference type="SFLD" id="SFLDG00002">
    <property type="entry name" value="C1.7:_P-type_atpase_like"/>
    <property type="match status" value="1"/>
</dbReference>
<evidence type="ECO:0000256" key="8">
    <source>
        <dbReference type="ARBA" id="ARBA00022837"/>
    </source>
</evidence>
<evidence type="ECO:0000259" key="18">
    <source>
        <dbReference type="Pfam" id="PF00122"/>
    </source>
</evidence>
<evidence type="ECO:0000256" key="13">
    <source>
        <dbReference type="ARBA" id="ARBA00022989"/>
    </source>
</evidence>
<feature type="domain" description="Cation-transporting P-type ATPase N-terminal" evidence="20">
    <location>
        <begin position="111"/>
        <end position="177"/>
    </location>
</feature>
<accession>A0A8B8PJ07</accession>
<dbReference type="SUPFAM" id="SSF81665">
    <property type="entry name" value="Calcium ATPase, transmembrane domain M"/>
    <property type="match status" value="1"/>
</dbReference>
<comment type="similarity">
    <text evidence="2 17">Belongs to the cation transport ATPase (P-type) (TC 3.A.3) family. Type IIB subfamily.</text>
</comment>
<dbReference type="InterPro" id="IPR006068">
    <property type="entry name" value="ATPase_P-typ_cation-transptr_C"/>
</dbReference>
<dbReference type="InterPro" id="IPR001757">
    <property type="entry name" value="P_typ_ATPase"/>
</dbReference>
<feature type="transmembrane region" description="Helical" evidence="17">
    <location>
        <begin position="395"/>
        <end position="421"/>
    </location>
</feature>
<comment type="catalytic activity">
    <reaction evidence="16 17">
        <text>Ca(2+)(in) + ATP + H2O = Ca(2+)(out) + ADP + phosphate + H(+)</text>
        <dbReference type="Rhea" id="RHEA:18105"/>
        <dbReference type="ChEBI" id="CHEBI:15377"/>
        <dbReference type="ChEBI" id="CHEBI:15378"/>
        <dbReference type="ChEBI" id="CHEBI:29108"/>
        <dbReference type="ChEBI" id="CHEBI:30616"/>
        <dbReference type="ChEBI" id="CHEBI:43474"/>
        <dbReference type="ChEBI" id="CHEBI:456216"/>
        <dbReference type="EC" id="7.2.2.10"/>
    </reaction>
</comment>
<evidence type="ECO:0000256" key="11">
    <source>
        <dbReference type="ARBA" id="ARBA00022860"/>
    </source>
</evidence>
<evidence type="ECO:0000256" key="5">
    <source>
        <dbReference type="ARBA" id="ARBA00022692"/>
    </source>
</evidence>
<dbReference type="Pfam" id="PF00122">
    <property type="entry name" value="E1-E2_ATPase"/>
    <property type="match status" value="1"/>
</dbReference>
<dbReference type="SUPFAM" id="SSF81660">
    <property type="entry name" value="Metal cation-transporting ATPase, ATP-binding domain N"/>
    <property type="match status" value="1"/>
</dbReference>
<reference evidence="22" key="2">
    <citation type="submission" date="2025-08" db="UniProtKB">
        <authorList>
            <consortium name="RefSeq"/>
        </authorList>
    </citation>
    <scope>IDENTIFICATION</scope>
    <source>
        <tissue evidence="22">Leaf</tissue>
    </source>
</reference>
<sequence>MSSLRLCKPSEPATGAVLARCNSLTKSIRRQRWRLAFTVICFTRALVSLSKRDLGKKTDLLQSLSYDVIVVNVGSNDYPRGGDSLPLREVDLKILGNVVREKRLESLAQLGGINHLASILMTDPDNGLSGYEAELMQRTDVFGANNCNKPPAKYFLSFVLTPFKDMTIIIPMASDVLSLAFSIKQQGVKQGWYDGGNIIVTIFLVVARSALSYYRQGRLFQKLSKDSSNIRVEVVRDGRRHPISIFDIVVGDVVCLEIGDQVPADGLFVYGHSLKVDEYSMTGHSDHVEVSSANPFLLSGTKVMDGYGRMMVVSVGVNTAWGKMMSSMSRRSDEETPLQARLNRFTSFIGKVGVLVAVLEILILIIHFTGHTREDEGGNPQFTSRETKAWDVMDVVVRIIAVAVTIVVVAIPEDFPLAVTLSLAYSMKRMMGDNAMVGKLSACETMGSATTICMDKTGTLTLNEMRVTEFWMGKEDVSADASRKIAADVLVVLLQGTGLNTSGTVHMRPSASVPEILGSPTEKAILIWGVFELGMTMDELKQEWEIIQVEAFNSEKKRSGVAVRRRGEQVVHIHWKGAAEMILALCSGYFSQSGTVNIMNDEARSELGTIIRNMADKSLRCIAFAYKKTKGSTAQVRGRLEEDGLTLLGIVGIKDPCRPGVRRAVASCRSAGVNMKMITGDNAHTARAIALECGIFNPDEDIEHEAIVEGVQFRNYSPEQRMAAIDKIRVMARSSPFDKFLMVHCLKQKGHVVAVTGDGTNDGPALKEADIGLSMGIQGTEVAKESADIVILDDNFASMVTLLSWGRCVYNNIQKFIQFQLTLNVASLVINFVAAVSSGNVPLTAVQLLWVNLIMNTQGALALATEQPTTDLIQKPPVGRTEPLINSVMWRNLTSQASYQVFVLLTLQFKGGSIFGVDERGKDAIFFNCFVLCQVFNEFNARKLEDKNVFEGIHKNKLFLGTVSLTIVLQVVLVELLNRFANTERLDWRQWGACIGLAALSWPIGLLSKCIPVSGKN</sequence>
<reference evidence="21" key="1">
    <citation type="submission" date="2025-05" db="UniProtKB">
        <authorList>
            <consortium name="RefSeq"/>
        </authorList>
    </citation>
    <scope>NUCLEOTIDE SEQUENCE [LARGE SCALE GENOMIC DNA]</scope>
</reference>
<keyword evidence="11" id="KW-0112">Calmodulin-binding</keyword>
<keyword evidence="13 17" id="KW-1133">Transmembrane helix</keyword>
<keyword evidence="21" id="KW-1185">Reference proteome</keyword>
<dbReference type="GO" id="GO:0005524">
    <property type="term" value="F:ATP binding"/>
    <property type="evidence" value="ECO:0007669"/>
    <property type="project" value="UniProtKB-KW"/>
</dbReference>
<dbReference type="InterPro" id="IPR004014">
    <property type="entry name" value="ATPase_P-typ_cation-transptr_N"/>
</dbReference>
<dbReference type="GO" id="GO:0005388">
    <property type="term" value="F:P-type calcium transporter activity"/>
    <property type="evidence" value="ECO:0007669"/>
    <property type="project" value="UniProtKB-EC"/>
</dbReference>
<dbReference type="GeneID" id="115743854"/>
<evidence type="ECO:0000313" key="21">
    <source>
        <dbReference type="Proteomes" id="UP000827889"/>
    </source>
</evidence>
<name>A0A8B8PJ07_9MYRT</name>
<dbReference type="Pfam" id="PF13246">
    <property type="entry name" value="Cation_ATPase"/>
    <property type="match status" value="1"/>
</dbReference>
<keyword evidence="4 17" id="KW-0109">Calcium transport</keyword>
<evidence type="ECO:0000256" key="2">
    <source>
        <dbReference type="ARBA" id="ARBA00006124"/>
    </source>
</evidence>